<protein>
    <submittedName>
        <fullName evidence="2">Uncharacterized protein LOC111116327</fullName>
    </submittedName>
</protein>
<dbReference type="KEGG" id="cvn:111116327"/>
<accession>A0A8B8C5Z0</accession>
<sequence length="159" mass="18248">MAEEFFDFFEATNEVNSFEDFEKMWAQIGEDLEVQAYSKRPLSPTPENQLKCESLTSVASYSPALDSNAPADESRFSQVEDSILTTLRRTNPDKMDKLEKRMKKQGRQEVLEQVEVIKTLLARVTLDVEQIRIILNFVEDKLSKGDNCTTAKRVKFSTL</sequence>
<dbReference type="GeneID" id="111116327"/>
<dbReference type="Proteomes" id="UP000694844">
    <property type="component" value="Chromosome 10"/>
</dbReference>
<dbReference type="AlphaFoldDB" id="A0A8B8C5Z0"/>
<evidence type="ECO:0000313" key="1">
    <source>
        <dbReference type="Proteomes" id="UP000694844"/>
    </source>
</evidence>
<keyword evidence="1" id="KW-1185">Reference proteome</keyword>
<reference evidence="2" key="1">
    <citation type="submission" date="2025-08" db="UniProtKB">
        <authorList>
            <consortium name="RefSeq"/>
        </authorList>
    </citation>
    <scope>IDENTIFICATION</scope>
    <source>
        <tissue evidence="2">Whole sample</tissue>
    </source>
</reference>
<dbReference type="RefSeq" id="XP_022311020.1">
    <property type="nucleotide sequence ID" value="XM_022455312.1"/>
</dbReference>
<dbReference type="OrthoDB" id="10453895at2759"/>
<name>A0A8B8C5Z0_CRAVI</name>
<evidence type="ECO:0000313" key="2">
    <source>
        <dbReference type="RefSeq" id="XP_022311020.1"/>
    </source>
</evidence>
<organism evidence="1 2">
    <name type="scientific">Crassostrea virginica</name>
    <name type="common">Eastern oyster</name>
    <dbReference type="NCBI Taxonomy" id="6565"/>
    <lineage>
        <taxon>Eukaryota</taxon>
        <taxon>Metazoa</taxon>
        <taxon>Spiralia</taxon>
        <taxon>Lophotrochozoa</taxon>
        <taxon>Mollusca</taxon>
        <taxon>Bivalvia</taxon>
        <taxon>Autobranchia</taxon>
        <taxon>Pteriomorphia</taxon>
        <taxon>Ostreida</taxon>
        <taxon>Ostreoidea</taxon>
        <taxon>Ostreidae</taxon>
        <taxon>Crassostrea</taxon>
    </lineage>
</organism>
<gene>
    <name evidence="2" type="primary">LOC111116327</name>
</gene>
<proteinExistence type="predicted"/>